<dbReference type="RefSeq" id="WP_223578518.1">
    <property type="nucleotide sequence ID" value="NZ_BAABFU010000002.1"/>
</dbReference>
<dbReference type="InterPro" id="IPR021994">
    <property type="entry name" value="DUF3592"/>
</dbReference>
<dbReference type="Proteomes" id="UP001501294">
    <property type="component" value="Unassembled WGS sequence"/>
</dbReference>
<dbReference type="EMBL" id="BAABFU010000002">
    <property type="protein sequence ID" value="GAA4350560.1"/>
    <property type="molecule type" value="Genomic_DNA"/>
</dbReference>
<feature type="transmembrane region" description="Helical" evidence="1">
    <location>
        <begin position="7"/>
        <end position="28"/>
    </location>
</feature>
<feature type="transmembrane region" description="Helical" evidence="1">
    <location>
        <begin position="436"/>
        <end position="456"/>
    </location>
</feature>
<name>A0ABP8I3I7_9GAMM</name>
<keyword evidence="1" id="KW-0472">Membrane</keyword>
<proteinExistence type="predicted"/>
<keyword evidence="1" id="KW-1133">Transmembrane helix</keyword>
<reference evidence="4" key="1">
    <citation type="journal article" date="2019" name="Int. J. Syst. Evol. Microbiol.">
        <title>The Global Catalogue of Microorganisms (GCM) 10K type strain sequencing project: providing services to taxonomists for standard genome sequencing and annotation.</title>
        <authorList>
            <consortium name="The Broad Institute Genomics Platform"/>
            <consortium name="The Broad Institute Genome Sequencing Center for Infectious Disease"/>
            <person name="Wu L."/>
            <person name="Ma J."/>
        </authorList>
    </citation>
    <scope>NUCLEOTIDE SEQUENCE [LARGE SCALE GENOMIC DNA]</scope>
    <source>
        <strain evidence="4">JCM 17727</strain>
    </source>
</reference>
<keyword evidence="4" id="KW-1185">Reference proteome</keyword>
<feature type="transmembrane region" description="Helical" evidence="1">
    <location>
        <begin position="198"/>
        <end position="218"/>
    </location>
</feature>
<dbReference type="Pfam" id="PF12158">
    <property type="entry name" value="DUF3592"/>
    <property type="match status" value="1"/>
</dbReference>
<feature type="transmembrane region" description="Helical" evidence="1">
    <location>
        <begin position="134"/>
        <end position="155"/>
    </location>
</feature>
<gene>
    <name evidence="3" type="ORF">GCM10023150_16420</name>
</gene>
<evidence type="ECO:0000313" key="4">
    <source>
        <dbReference type="Proteomes" id="UP001501294"/>
    </source>
</evidence>
<feature type="transmembrane region" description="Helical" evidence="1">
    <location>
        <begin position="230"/>
        <end position="250"/>
    </location>
</feature>
<feature type="transmembrane region" description="Helical" evidence="1">
    <location>
        <begin position="462"/>
        <end position="485"/>
    </location>
</feature>
<sequence>MKKGTGCLTVFGGIFFLAGLGIFLWGLYASINVWRAQDWSQVDAEAISLNQVTSTNDGSTTYGVQGTYRYHFNGKDYQSEQISFYSGTDNIGDYQQQLYSKLNRARNQQRLTAFVNPENPEESVLDRTMRWGMLGFYSIFLVVFGGVGLGIILWSRWGAKRLAEKEALQETHSEEPWLWRKEWQGNDFRCQTKSAYKVMLGFAIIWNLISLPGAIGVLHEGNYFKEPLQLLVFLFPLVGIGLIAITVIYYRREKAFGDSKLVLNETPLVIGGRNKGTVIIDGDLKSSEVMLTLTCQRVTRRRTGKETRTTTKILWQDDQRLAVKQHQSQQFAVDFEVKIPEGWPESSDSDVNNKIEWVLKVEQKQKGPDLQLMFELPAFVVAHRLDAELPEDDLFVQPESYDSASSKGGDWRYLDIVESFSNHGREYYFRPFRHKAVGISTFIIGLVFSSIGVGIFMAESSYLFLIAFGGIGLLLLSIGLHVIFFKSRIAVSSGALICRKGTLFNKTYRFDKSDIQSISRGSNMSSGDKKYYHIAVNSKDGRKEVIAKYLLNSNDVDDFIQHLNNELGRRL</sequence>
<feature type="domain" description="DUF3592" evidence="2">
    <location>
        <begin position="49"/>
        <end position="128"/>
    </location>
</feature>
<organism evidence="3 4">
    <name type="scientific">Kangiella taiwanensis</name>
    <dbReference type="NCBI Taxonomy" id="1079179"/>
    <lineage>
        <taxon>Bacteria</taxon>
        <taxon>Pseudomonadati</taxon>
        <taxon>Pseudomonadota</taxon>
        <taxon>Gammaproteobacteria</taxon>
        <taxon>Kangiellales</taxon>
        <taxon>Kangiellaceae</taxon>
        <taxon>Kangiella</taxon>
    </lineage>
</organism>
<evidence type="ECO:0000313" key="3">
    <source>
        <dbReference type="EMBL" id="GAA4350560.1"/>
    </source>
</evidence>
<accession>A0ABP8I3I7</accession>
<keyword evidence="1" id="KW-0812">Transmembrane</keyword>
<comment type="caution">
    <text evidence="3">The sequence shown here is derived from an EMBL/GenBank/DDBJ whole genome shotgun (WGS) entry which is preliminary data.</text>
</comment>
<evidence type="ECO:0000259" key="2">
    <source>
        <dbReference type="Pfam" id="PF12158"/>
    </source>
</evidence>
<evidence type="ECO:0000256" key="1">
    <source>
        <dbReference type="SAM" id="Phobius"/>
    </source>
</evidence>
<protein>
    <recommendedName>
        <fullName evidence="2">DUF3592 domain-containing protein</fullName>
    </recommendedName>
</protein>